<dbReference type="STRING" id="1385699.A7A78_02485"/>
<sequence>MRYLYGLGILCCLVLWSSCRNDFETVASNGNLEFSKDTVYLDTVFSNIGSSTYNLKVYNRSNEDINIPIVRLGQGEASNYRLNVDGIAGKVFENVQVLAKDSIFIFVETTFNINNLPANPTEFLYTDQILFDSGANEQKVELVTLVKDAVFLYPELFPDGTTETLNFGVDENGEDILIKGFFLDDNELTFTNEKPYVIYGLAAVPSNKTLTIEAGARVHFHSESGIVVAENGSLKVMGEKSMDTEAMENEVIFEGDRLEPAFSEVPGQWYFIWLTKGSINNEFNYTTIKNSLIGIRADESQVRLKNVQIYNNAIAGIRARTSVIDGENIVVNNSGQSSLDIQLGGIYNFRHATFANYWINGFRSFSSVSISNFLELADGGAVGADLIEANFTNCIIYGNERREFALFKSDEVAFNFKFENCLLRFEDPTGEFGNDPLYDFSNTSLYNSATKFNVDPVFQNTEKNNFNIETGTSGAENIGIFPTNPAVPFDLNGTPRQNPSDAGAYETTIFPED</sequence>
<accession>A0A1A9LJV6</accession>
<dbReference type="OrthoDB" id="1111178at2"/>
<evidence type="ECO:0000313" key="2">
    <source>
        <dbReference type="EMBL" id="OAD92795.1"/>
    </source>
</evidence>
<dbReference type="RefSeq" id="WP_068760838.1">
    <property type="nucleotide sequence ID" value="NZ_LXIE01000001.1"/>
</dbReference>
<reference evidence="2 3" key="1">
    <citation type="submission" date="2016-05" db="EMBL/GenBank/DDBJ databases">
        <title>Genome sequencing of Vitellibacter soesokkakensis RSSK-12.</title>
        <authorList>
            <person name="Thevarajoo S."/>
            <person name="Selvaratnam C."/>
            <person name="Goh K.M."/>
            <person name="Chan K.-G."/>
            <person name="Chong C.S."/>
        </authorList>
    </citation>
    <scope>NUCLEOTIDE SEQUENCE [LARGE SCALE GENOMIC DNA]</scope>
    <source>
        <strain evidence="2 3">RSSK-12</strain>
    </source>
</reference>
<keyword evidence="3" id="KW-1185">Reference proteome</keyword>
<dbReference type="InterPro" id="IPR011050">
    <property type="entry name" value="Pectin_lyase_fold/virulence"/>
</dbReference>
<organism evidence="2 3">
    <name type="scientific">Aequorivita soesokkakensis</name>
    <dbReference type="NCBI Taxonomy" id="1385699"/>
    <lineage>
        <taxon>Bacteria</taxon>
        <taxon>Pseudomonadati</taxon>
        <taxon>Bacteroidota</taxon>
        <taxon>Flavobacteriia</taxon>
        <taxon>Flavobacteriales</taxon>
        <taxon>Flavobacteriaceae</taxon>
        <taxon>Aequorivita</taxon>
    </lineage>
</organism>
<protein>
    <recommendedName>
        <fullName evidence="4">Right handed beta helix domain-containing protein</fullName>
    </recommendedName>
</protein>
<evidence type="ECO:0008006" key="4">
    <source>
        <dbReference type="Google" id="ProtNLM"/>
    </source>
</evidence>
<feature type="region of interest" description="Disordered" evidence="1">
    <location>
        <begin position="492"/>
        <end position="513"/>
    </location>
</feature>
<dbReference type="EMBL" id="LXIE01000001">
    <property type="protein sequence ID" value="OAD92795.1"/>
    <property type="molecule type" value="Genomic_DNA"/>
</dbReference>
<dbReference type="Proteomes" id="UP000077552">
    <property type="component" value="Unassembled WGS sequence"/>
</dbReference>
<dbReference type="AlphaFoldDB" id="A0A1A9LJV6"/>
<dbReference type="PROSITE" id="PS51257">
    <property type="entry name" value="PROKAR_LIPOPROTEIN"/>
    <property type="match status" value="1"/>
</dbReference>
<comment type="caution">
    <text evidence="2">The sequence shown here is derived from an EMBL/GenBank/DDBJ whole genome shotgun (WGS) entry which is preliminary data.</text>
</comment>
<evidence type="ECO:0000313" key="3">
    <source>
        <dbReference type="Proteomes" id="UP000077552"/>
    </source>
</evidence>
<dbReference type="SUPFAM" id="SSF51126">
    <property type="entry name" value="Pectin lyase-like"/>
    <property type="match status" value="1"/>
</dbReference>
<evidence type="ECO:0000256" key="1">
    <source>
        <dbReference type="SAM" id="MobiDB-lite"/>
    </source>
</evidence>
<proteinExistence type="predicted"/>
<gene>
    <name evidence="2" type="ORF">A7A78_02485</name>
</gene>
<name>A0A1A9LJV6_9FLAO</name>